<feature type="binding site" evidence="13">
    <location>
        <position position="15"/>
    </location>
    <ligand>
        <name>Mg(2+)</name>
        <dbReference type="ChEBI" id="CHEBI:18420"/>
        <label>1</label>
    </ligand>
</feature>
<dbReference type="PROSITE" id="PS00726">
    <property type="entry name" value="AP_NUCLEASE_F1_1"/>
    <property type="match status" value="1"/>
</dbReference>
<dbReference type="Ensembl" id="ENSVKKT00000005014.1">
    <property type="protein sequence ID" value="ENSVKKP00000004879.1"/>
    <property type="gene ID" value="ENSVKKG00000003616.1"/>
</dbReference>
<dbReference type="CDD" id="cd09088">
    <property type="entry name" value="Ape2-like_AP-endo"/>
    <property type="match status" value="1"/>
</dbReference>
<evidence type="ECO:0000313" key="19">
    <source>
        <dbReference type="Proteomes" id="UP000694545"/>
    </source>
</evidence>
<evidence type="ECO:0000256" key="9">
    <source>
        <dbReference type="ARBA" id="ARBA00022833"/>
    </source>
</evidence>
<keyword evidence="19" id="KW-1185">Reference proteome</keyword>
<protein>
    <recommendedName>
        <fullName evidence="4">DNA-(apurinic or apyrimidinic site) endonuclease 2</fullName>
        <ecNumber evidence="3">3.1.11.2</ecNumber>
    </recommendedName>
</protein>
<keyword evidence="7 15" id="KW-0863">Zinc-finger</keyword>
<dbReference type="GO" id="GO:0005634">
    <property type="term" value="C:nucleus"/>
    <property type="evidence" value="ECO:0007669"/>
    <property type="project" value="TreeGrafter"/>
</dbReference>
<comment type="catalytic activity">
    <reaction evidence="1">
        <text>Exonucleolytic cleavage in the 3'- to 5'-direction to yield nucleoside 5'-phosphates.</text>
        <dbReference type="EC" id="3.1.11.2"/>
    </reaction>
</comment>
<evidence type="ECO:0000256" key="11">
    <source>
        <dbReference type="ARBA" id="ARBA00023204"/>
    </source>
</evidence>
<dbReference type="OMA" id="SFWICPR"/>
<dbReference type="InterPro" id="IPR004808">
    <property type="entry name" value="AP_endonuc_1"/>
</dbReference>
<keyword evidence="12" id="KW-0539">Nucleus</keyword>
<feature type="compositionally biased region" description="Basic and acidic residues" evidence="16">
    <location>
        <begin position="324"/>
        <end position="336"/>
    </location>
</feature>
<dbReference type="Proteomes" id="UP000694545">
    <property type="component" value="Unplaced"/>
</dbReference>
<keyword evidence="9" id="KW-0862">Zinc</keyword>
<dbReference type="GO" id="GO:0008270">
    <property type="term" value="F:zinc ion binding"/>
    <property type="evidence" value="ECO:0007669"/>
    <property type="project" value="UniProtKB-KW"/>
</dbReference>
<accession>A0A8D2IRS5</accession>
<evidence type="ECO:0000256" key="2">
    <source>
        <dbReference type="ARBA" id="ARBA00007092"/>
    </source>
</evidence>
<dbReference type="SUPFAM" id="SSF56219">
    <property type="entry name" value="DNase I-like"/>
    <property type="match status" value="1"/>
</dbReference>
<reference evidence="18" key="1">
    <citation type="submission" date="2025-08" db="UniProtKB">
        <authorList>
            <consortium name="Ensembl"/>
        </authorList>
    </citation>
    <scope>IDENTIFICATION</scope>
</reference>
<keyword evidence="11" id="KW-0234">DNA repair</keyword>
<sequence>MLEWFLGGMKLLSWNVNGLRAAVVSGGLKQLLDLLGADIICLQETKITRDLLEEPLAIVEGYNSYFSFSRTRSGYSGVATFCKADATPEAAEEGLSGLFTKHDGAVGCYGNTDNFTLEELQALDSEGRAMITRHCICTSEQRETTLTVINVYCPRADPEKPERGDFKLRFFHLLQARVLLIFNLTYTPESFQKNPGRLWLDSFLWEPGKDFQNKKLFVDTFRFLHPNQEEAYTCWCNVTGSRHLNYGTRIDYILADSTLVSLELVEAQVMPEVRGSDHCPVQAMLKSVCLAAPCCPPLCTRFLPEFAGTQQKLSRFLVKVDRTGLPEKDQKQREAKPLYGRSSKKARTGPLQKGQGDLRRFFKAGSLRDSDGAGCQAFMHRAAERNSAKGTVSTERPVNKCRSEKVAGVVPSRSKQSASLWKTLLSGPAKPPQCKAHGEPCVLRTVKKQGPNCGRRFYVCAQPLGKPSDPRARCNFFLWADQGNP</sequence>
<dbReference type="EC" id="3.1.11.2" evidence="3"/>
<evidence type="ECO:0000256" key="5">
    <source>
        <dbReference type="ARBA" id="ARBA00022723"/>
    </source>
</evidence>
<dbReference type="GO" id="GO:0003677">
    <property type="term" value="F:DNA binding"/>
    <property type="evidence" value="ECO:0007669"/>
    <property type="project" value="InterPro"/>
</dbReference>
<evidence type="ECO:0000256" key="12">
    <source>
        <dbReference type="ARBA" id="ARBA00023242"/>
    </source>
</evidence>
<dbReference type="InterPro" id="IPR010666">
    <property type="entry name" value="Znf_GRF"/>
</dbReference>
<dbReference type="Gene3D" id="3.60.10.10">
    <property type="entry name" value="Endonuclease/exonuclease/phosphatase"/>
    <property type="match status" value="1"/>
</dbReference>
<dbReference type="Pfam" id="PF03372">
    <property type="entry name" value="Exo_endo_phos"/>
    <property type="match status" value="1"/>
</dbReference>
<evidence type="ECO:0000256" key="6">
    <source>
        <dbReference type="ARBA" id="ARBA00022763"/>
    </source>
</evidence>
<feature type="site" description="Interaction with DNA substrate" evidence="14">
    <location>
        <position position="278"/>
    </location>
</feature>
<feature type="binding site" evidence="13">
    <location>
        <position position="44"/>
    </location>
    <ligand>
        <name>Mg(2+)</name>
        <dbReference type="ChEBI" id="CHEBI:18420"/>
        <label>1</label>
    </ligand>
</feature>
<dbReference type="InterPro" id="IPR036691">
    <property type="entry name" value="Endo/exonu/phosph_ase_sf"/>
</dbReference>
<dbReference type="PANTHER" id="PTHR22748:SF4">
    <property type="entry name" value="DNA-(APURINIC OR APYRIMIDINIC SITE) ENDONUCLEASE 2"/>
    <property type="match status" value="1"/>
</dbReference>
<dbReference type="GO" id="GO:0008311">
    <property type="term" value="F:double-stranded DNA 3'-5' DNA exonuclease activity"/>
    <property type="evidence" value="ECO:0007669"/>
    <property type="project" value="UniProtKB-EC"/>
</dbReference>
<evidence type="ECO:0000259" key="17">
    <source>
        <dbReference type="PROSITE" id="PS51999"/>
    </source>
</evidence>
<feature type="binding site" evidence="13">
    <location>
        <position position="278"/>
    </location>
    <ligand>
        <name>Mg(2+)</name>
        <dbReference type="ChEBI" id="CHEBI:18420"/>
        <label>1</label>
    </ligand>
</feature>
<dbReference type="AlphaFoldDB" id="A0A8D2IRS5"/>
<evidence type="ECO:0000256" key="3">
    <source>
        <dbReference type="ARBA" id="ARBA00012115"/>
    </source>
</evidence>
<feature type="region of interest" description="Disordered" evidence="16">
    <location>
        <begin position="324"/>
        <end position="353"/>
    </location>
</feature>
<evidence type="ECO:0000256" key="10">
    <source>
        <dbReference type="ARBA" id="ARBA00022842"/>
    </source>
</evidence>
<evidence type="ECO:0000256" key="13">
    <source>
        <dbReference type="PIRSR" id="PIRSR604808-2"/>
    </source>
</evidence>
<comment type="cofactor">
    <cofactor evidence="13">
        <name>Mg(2+)</name>
        <dbReference type="ChEBI" id="CHEBI:18420"/>
    </cofactor>
    <cofactor evidence="13">
        <name>Mn(2+)</name>
        <dbReference type="ChEBI" id="CHEBI:29035"/>
    </cofactor>
    <text evidence="13">Probably binds two magnesium or manganese ions per subunit.</text>
</comment>
<feature type="binding site" evidence="13">
    <location>
        <position position="277"/>
    </location>
    <ligand>
        <name>Mg(2+)</name>
        <dbReference type="ChEBI" id="CHEBI:18420"/>
        <label>1</label>
    </ligand>
</feature>
<dbReference type="PROSITE" id="PS51999">
    <property type="entry name" value="ZF_GRF"/>
    <property type="match status" value="1"/>
</dbReference>
<dbReference type="Pfam" id="PF06839">
    <property type="entry name" value="Zn_ribbon_GRF"/>
    <property type="match status" value="1"/>
</dbReference>
<keyword evidence="5 13" id="KW-0479">Metal-binding</keyword>
<keyword evidence="6" id="KW-0227">DNA damage</keyword>
<evidence type="ECO:0000256" key="15">
    <source>
        <dbReference type="PROSITE-ProRule" id="PRU01343"/>
    </source>
</evidence>
<dbReference type="GO" id="GO:0006284">
    <property type="term" value="P:base-excision repair"/>
    <property type="evidence" value="ECO:0007669"/>
    <property type="project" value="TreeGrafter"/>
</dbReference>
<comment type="similarity">
    <text evidence="2">Belongs to the DNA repair enzymes AP/ExoA family.</text>
</comment>
<feature type="site" description="Important for catalytic activity" evidence="14">
    <location>
        <position position="251"/>
    </location>
</feature>
<evidence type="ECO:0000256" key="4">
    <source>
        <dbReference type="ARBA" id="ARBA00013541"/>
    </source>
</evidence>
<evidence type="ECO:0000256" key="1">
    <source>
        <dbReference type="ARBA" id="ARBA00000493"/>
    </source>
</evidence>
<dbReference type="GO" id="GO:0003906">
    <property type="term" value="F:DNA-(apurinic or apyrimidinic site) endonuclease activity"/>
    <property type="evidence" value="ECO:0007669"/>
    <property type="project" value="TreeGrafter"/>
</dbReference>
<dbReference type="PROSITE" id="PS51435">
    <property type="entry name" value="AP_NUCLEASE_F1_4"/>
    <property type="match status" value="1"/>
</dbReference>
<dbReference type="PANTHER" id="PTHR22748">
    <property type="entry name" value="AP ENDONUCLEASE"/>
    <property type="match status" value="1"/>
</dbReference>
<reference evidence="18" key="2">
    <citation type="submission" date="2025-09" db="UniProtKB">
        <authorList>
            <consortium name="Ensembl"/>
        </authorList>
    </citation>
    <scope>IDENTIFICATION</scope>
</reference>
<evidence type="ECO:0000256" key="8">
    <source>
        <dbReference type="ARBA" id="ARBA00022801"/>
    </source>
</evidence>
<evidence type="ECO:0000256" key="7">
    <source>
        <dbReference type="ARBA" id="ARBA00022771"/>
    </source>
</evidence>
<evidence type="ECO:0000256" key="16">
    <source>
        <dbReference type="SAM" id="MobiDB-lite"/>
    </source>
</evidence>
<name>A0A8D2IRS5_VARKO</name>
<dbReference type="InterPro" id="IPR005135">
    <property type="entry name" value="Endo/exonuclease/phosphatase"/>
</dbReference>
<dbReference type="GO" id="GO:0008081">
    <property type="term" value="F:phosphoric diester hydrolase activity"/>
    <property type="evidence" value="ECO:0007669"/>
    <property type="project" value="TreeGrafter"/>
</dbReference>
<keyword evidence="10 13" id="KW-0460">Magnesium</keyword>
<proteinExistence type="inferred from homology"/>
<feature type="domain" description="GRF-type" evidence="17">
    <location>
        <begin position="434"/>
        <end position="483"/>
    </location>
</feature>
<dbReference type="InterPro" id="IPR020847">
    <property type="entry name" value="AP_endonuclease_F1_BS"/>
</dbReference>
<keyword evidence="13" id="KW-0464">Manganese</keyword>
<evidence type="ECO:0000313" key="18">
    <source>
        <dbReference type="Ensembl" id="ENSVKKP00000004879.1"/>
    </source>
</evidence>
<organism evidence="18 19">
    <name type="scientific">Varanus komodoensis</name>
    <name type="common">Komodo dragon</name>
    <dbReference type="NCBI Taxonomy" id="61221"/>
    <lineage>
        <taxon>Eukaryota</taxon>
        <taxon>Metazoa</taxon>
        <taxon>Chordata</taxon>
        <taxon>Craniata</taxon>
        <taxon>Vertebrata</taxon>
        <taxon>Euteleostomi</taxon>
        <taxon>Lepidosauria</taxon>
        <taxon>Squamata</taxon>
        <taxon>Bifurcata</taxon>
        <taxon>Unidentata</taxon>
        <taxon>Episquamata</taxon>
        <taxon>Toxicofera</taxon>
        <taxon>Anguimorpha</taxon>
        <taxon>Paleoanguimorpha</taxon>
        <taxon>Varanoidea</taxon>
        <taxon>Varanidae</taxon>
        <taxon>Varanus</taxon>
    </lineage>
</organism>
<evidence type="ECO:0000256" key="14">
    <source>
        <dbReference type="PIRSR" id="PIRSR604808-3"/>
    </source>
</evidence>
<keyword evidence="8" id="KW-0378">Hydrolase</keyword>